<feature type="transmembrane region" description="Helical" evidence="9">
    <location>
        <begin position="310"/>
        <end position="327"/>
    </location>
</feature>
<dbReference type="InterPro" id="IPR007369">
    <property type="entry name" value="Peptidase_A22B_SPP"/>
</dbReference>
<reference evidence="12" key="2">
    <citation type="submission" date="2025-08" db="UniProtKB">
        <authorList>
            <consortium name="Ensembl"/>
        </authorList>
    </citation>
    <scope>IDENTIFICATION</scope>
</reference>
<keyword evidence="6" id="KW-0378">Hydrolase</keyword>
<dbReference type="InterPro" id="IPR006639">
    <property type="entry name" value="Preselin/SPP"/>
</dbReference>
<reference evidence="12 13" key="1">
    <citation type="submission" date="2021-04" db="EMBL/GenBank/DDBJ databases">
        <authorList>
            <consortium name="Wellcome Sanger Institute Data Sharing"/>
        </authorList>
    </citation>
    <scope>NUCLEOTIDE SEQUENCE [LARGE SCALE GENOMIC DNA]</scope>
</reference>
<feature type="transmembrane region" description="Helical" evidence="9">
    <location>
        <begin position="221"/>
        <end position="239"/>
    </location>
</feature>
<dbReference type="GeneTree" id="ENSGT00940000157722"/>
<keyword evidence="4 9" id="KW-0812">Transmembrane</keyword>
<evidence type="ECO:0000313" key="12">
    <source>
        <dbReference type="Ensembl" id="ENSATEP00000077323.1"/>
    </source>
</evidence>
<accession>A0AAQ6ITQ8</accession>
<evidence type="ECO:0000256" key="4">
    <source>
        <dbReference type="ARBA" id="ARBA00022692"/>
    </source>
</evidence>
<feature type="transmembrane region" description="Helical" evidence="9">
    <location>
        <begin position="245"/>
        <end position="266"/>
    </location>
</feature>
<dbReference type="InterPro" id="IPR046450">
    <property type="entry name" value="PA_dom_sf"/>
</dbReference>
<dbReference type="Pfam" id="PF02225">
    <property type="entry name" value="PA"/>
    <property type="match status" value="1"/>
</dbReference>
<evidence type="ECO:0000256" key="9">
    <source>
        <dbReference type="SAM" id="Phobius"/>
    </source>
</evidence>
<dbReference type="Proteomes" id="UP000265040">
    <property type="component" value="Chromosome 3"/>
</dbReference>
<keyword evidence="13" id="KW-1185">Reference proteome</keyword>
<dbReference type="SMART" id="SM00730">
    <property type="entry name" value="PSN"/>
    <property type="match status" value="1"/>
</dbReference>
<feature type="transmembrane region" description="Helical" evidence="9">
    <location>
        <begin position="538"/>
        <end position="562"/>
    </location>
</feature>
<feature type="transmembrane region" description="Helical" evidence="9">
    <location>
        <begin position="418"/>
        <end position="439"/>
    </location>
</feature>
<evidence type="ECO:0000256" key="8">
    <source>
        <dbReference type="ARBA" id="ARBA00023136"/>
    </source>
</evidence>
<reference evidence="12" key="3">
    <citation type="submission" date="2025-09" db="UniProtKB">
        <authorList>
            <consortium name="Ensembl"/>
        </authorList>
    </citation>
    <scope>IDENTIFICATION</scope>
</reference>
<dbReference type="AlphaFoldDB" id="A0AAQ6ITQ8"/>
<feature type="transmembrane region" description="Helical" evidence="9">
    <location>
        <begin position="167"/>
        <end position="185"/>
    </location>
</feature>
<dbReference type="GO" id="GO:0042500">
    <property type="term" value="F:aspartic endopeptidase activity, intramembrane cleaving"/>
    <property type="evidence" value="ECO:0007669"/>
    <property type="project" value="InterPro"/>
</dbReference>
<feature type="transmembrane region" description="Helical" evidence="9">
    <location>
        <begin position="287"/>
        <end position="304"/>
    </location>
</feature>
<sequence>MERAIKVVILSVIFTVSQITCQEAILHISNGGTEREYCIVHNHSWTPLATSLDDAKQYPLVTMTSTVLCNASEITPDVVKGKALVVMRGDCDFSQKALNAQNLGATTLLIASNKSLITPSANDSEYSKVQIPLALMRYRDFLEAQQVFGKEMQVRLYAPPHSKIDPSIAVILLISIVTVVLGGYWSGACERDRLNSCAPGGGGGESKAESGELSLYSPLKVVIFVAFMCGMLVLMYFFYNVLVYVIIAIFCLASASALFSCFDAVMDKIGCGTLSFSVRNCNISVRSLILAAVCITIAVIWGVYRNEERWIWILQDLLGIAFCLNFMKTISLSNFKICVILLSLLLVYDVFFVFITPFFTKNGVSIMVQVALGPDASGEKTQSNMVEVPAEPQAPSEKLPVVMRVPRFSAWAQNLCGMQFSILGYGDIIVPGLLVAYCSRFDVWINSSKKIYFVSCCIAYLLGMILTFAVMLLSGMGQPALLYLVPFTLITSAVVAGCRGEIKQFWSGTTYRVLDSSREPLLPGVLPSKPDLSPLSLLPFYSVAYCSAFSSLTSFFLSLFFFDILTLDFHGQCDSNTILENLSLDRSVCGINWPLDVAS</sequence>
<feature type="transmembrane region" description="Helical" evidence="9">
    <location>
        <begin position="451"/>
        <end position="474"/>
    </location>
</feature>
<keyword evidence="8 9" id="KW-0472">Membrane</keyword>
<evidence type="ECO:0000259" key="11">
    <source>
        <dbReference type="Pfam" id="PF02225"/>
    </source>
</evidence>
<evidence type="ECO:0000256" key="1">
    <source>
        <dbReference type="ARBA" id="ARBA00004337"/>
    </source>
</evidence>
<evidence type="ECO:0000256" key="7">
    <source>
        <dbReference type="ARBA" id="ARBA00022989"/>
    </source>
</evidence>
<evidence type="ECO:0000256" key="6">
    <source>
        <dbReference type="ARBA" id="ARBA00022801"/>
    </source>
</evidence>
<comment type="subcellular location">
    <subcellularLocation>
        <location evidence="1">Endosome membrane</location>
        <topology evidence="1">Multi-pass membrane protein</topology>
    </subcellularLocation>
    <subcellularLocation>
        <location evidence="2">Membrane</location>
        <topology evidence="2">Multi-pass membrane protein</topology>
        <orientation evidence="2">Lumenal side</orientation>
    </subcellularLocation>
</comment>
<dbReference type="GO" id="GO:0033619">
    <property type="term" value="P:membrane protein proteolysis"/>
    <property type="evidence" value="ECO:0007669"/>
    <property type="project" value="TreeGrafter"/>
</dbReference>
<comment type="similarity">
    <text evidence="3">Belongs to the peptidase A22B family.</text>
</comment>
<organism evidence="12 13">
    <name type="scientific">Anabas testudineus</name>
    <name type="common">Climbing perch</name>
    <name type="synonym">Anthias testudineus</name>
    <dbReference type="NCBI Taxonomy" id="64144"/>
    <lineage>
        <taxon>Eukaryota</taxon>
        <taxon>Metazoa</taxon>
        <taxon>Chordata</taxon>
        <taxon>Craniata</taxon>
        <taxon>Vertebrata</taxon>
        <taxon>Euteleostomi</taxon>
        <taxon>Actinopterygii</taxon>
        <taxon>Neopterygii</taxon>
        <taxon>Teleostei</taxon>
        <taxon>Neoteleostei</taxon>
        <taxon>Acanthomorphata</taxon>
        <taxon>Anabantaria</taxon>
        <taxon>Anabantiformes</taxon>
        <taxon>Anabantoidei</taxon>
        <taxon>Anabantidae</taxon>
        <taxon>Anabas</taxon>
    </lineage>
</organism>
<dbReference type="Ensembl" id="ENSATET00000075423.1">
    <property type="protein sequence ID" value="ENSATEP00000077323.1"/>
    <property type="gene ID" value="ENSATEG00000000885.3"/>
</dbReference>
<dbReference type="SUPFAM" id="SSF52025">
    <property type="entry name" value="PA domain"/>
    <property type="match status" value="1"/>
</dbReference>
<keyword evidence="5" id="KW-0967">Endosome</keyword>
<dbReference type="Gene3D" id="3.50.30.30">
    <property type="match status" value="1"/>
</dbReference>
<dbReference type="GO" id="GO:0098554">
    <property type="term" value="C:cytoplasmic side of endoplasmic reticulum membrane"/>
    <property type="evidence" value="ECO:0007669"/>
    <property type="project" value="TreeGrafter"/>
</dbReference>
<dbReference type="GO" id="GO:0010008">
    <property type="term" value="C:endosome membrane"/>
    <property type="evidence" value="ECO:0007669"/>
    <property type="project" value="UniProtKB-SubCell"/>
</dbReference>
<keyword evidence="7 9" id="KW-1133">Transmembrane helix</keyword>
<feature type="chain" id="PRO_5043871115" description="PA domain-containing protein" evidence="10">
    <location>
        <begin position="22"/>
        <end position="599"/>
    </location>
</feature>
<dbReference type="InterPro" id="IPR003137">
    <property type="entry name" value="PA_domain"/>
</dbReference>
<evidence type="ECO:0000256" key="2">
    <source>
        <dbReference type="ARBA" id="ARBA00004366"/>
    </source>
</evidence>
<evidence type="ECO:0000256" key="10">
    <source>
        <dbReference type="SAM" id="SignalP"/>
    </source>
</evidence>
<evidence type="ECO:0000313" key="13">
    <source>
        <dbReference type="Proteomes" id="UP000265040"/>
    </source>
</evidence>
<dbReference type="GO" id="GO:0005765">
    <property type="term" value="C:lysosomal membrane"/>
    <property type="evidence" value="ECO:0007669"/>
    <property type="project" value="TreeGrafter"/>
</dbReference>
<evidence type="ECO:0000256" key="3">
    <source>
        <dbReference type="ARBA" id="ARBA00006859"/>
    </source>
</evidence>
<name>A0AAQ6ITQ8_ANATE</name>
<dbReference type="Pfam" id="PF04258">
    <property type="entry name" value="Peptidase_A22B"/>
    <property type="match status" value="1"/>
</dbReference>
<evidence type="ECO:0000256" key="5">
    <source>
        <dbReference type="ARBA" id="ARBA00022753"/>
    </source>
</evidence>
<feature type="domain" description="PA" evidence="11">
    <location>
        <begin position="57"/>
        <end position="140"/>
    </location>
</feature>
<keyword evidence="10" id="KW-0732">Signal</keyword>
<dbReference type="PANTHER" id="PTHR12174:SF34">
    <property type="entry name" value="SIGNAL PEPTIDE PEPTIDASE-LIKE 2A"/>
    <property type="match status" value="1"/>
</dbReference>
<feature type="signal peptide" evidence="10">
    <location>
        <begin position="1"/>
        <end position="21"/>
    </location>
</feature>
<gene>
    <name evidence="12" type="primary">SPPL2A</name>
</gene>
<dbReference type="GO" id="GO:0098553">
    <property type="term" value="C:lumenal side of endoplasmic reticulum membrane"/>
    <property type="evidence" value="ECO:0007669"/>
    <property type="project" value="TreeGrafter"/>
</dbReference>
<feature type="transmembrane region" description="Helical" evidence="9">
    <location>
        <begin position="339"/>
        <end position="359"/>
    </location>
</feature>
<dbReference type="GO" id="GO:0030660">
    <property type="term" value="C:Golgi-associated vesicle membrane"/>
    <property type="evidence" value="ECO:0007669"/>
    <property type="project" value="TreeGrafter"/>
</dbReference>
<protein>
    <recommendedName>
        <fullName evidence="11">PA domain-containing protein</fullName>
    </recommendedName>
</protein>
<dbReference type="PANTHER" id="PTHR12174">
    <property type="entry name" value="SIGNAL PEPTIDE PEPTIDASE"/>
    <property type="match status" value="1"/>
</dbReference>
<proteinExistence type="inferred from homology"/>